<proteinExistence type="predicted"/>
<dbReference type="Proteomes" id="UP000186922">
    <property type="component" value="Unassembled WGS sequence"/>
</dbReference>
<feature type="region of interest" description="Disordered" evidence="1">
    <location>
        <begin position="1"/>
        <end position="44"/>
    </location>
</feature>
<name>A0A1D1VD81_RAMVA</name>
<dbReference type="EMBL" id="BDGG01000005">
    <property type="protein sequence ID" value="GAU99611.1"/>
    <property type="molecule type" value="Genomic_DNA"/>
</dbReference>
<accession>A0A1D1VD81</accession>
<comment type="caution">
    <text evidence="2">The sequence shown here is derived from an EMBL/GenBank/DDBJ whole genome shotgun (WGS) entry which is preliminary data.</text>
</comment>
<feature type="compositionally biased region" description="Polar residues" evidence="1">
    <location>
        <begin position="1"/>
        <end position="11"/>
    </location>
</feature>
<evidence type="ECO:0000313" key="3">
    <source>
        <dbReference type="Proteomes" id="UP000186922"/>
    </source>
</evidence>
<dbReference type="AlphaFoldDB" id="A0A1D1VD81"/>
<feature type="compositionally biased region" description="Basic and acidic residues" evidence="1">
    <location>
        <begin position="34"/>
        <end position="44"/>
    </location>
</feature>
<feature type="region of interest" description="Disordered" evidence="1">
    <location>
        <begin position="65"/>
        <end position="86"/>
    </location>
</feature>
<gene>
    <name evidence="2" type="primary">RvY_10584-1</name>
    <name evidence="2" type="synonym">RvY_10584.1</name>
    <name evidence="2" type="ORF">RvY_10584</name>
</gene>
<organism evidence="2 3">
    <name type="scientific">Ramazzottius varieornatus</name>
    <name type="common">Water bear</name>
    <name type="synonym">Tardigrade</name>
    <dbReference type="NCBI Taxonomy" id="947166"/>
    <lineage>
        <taxon>Eukaryota</taxon>
        <taxon>Metazoa</taxon>
        <taxon>Ecdysozoa</taxon>
        <taxon>Tardigrada</taxon>
        <taxon>Eutardigrada</taxon>
        <taxon>Parachela</taxon>
        <taxon>Hypsibioidea</taxon>
        <taxon>Ramazzottiidae</taxon>
        <taxon>Ramazzottius</taxon>
    </lineage>
</organism>
<evidence type="ECO:0000313" key="2">
    <source>
        <dbReference type="EMBL" id="GAU99611.1"/>
    </source>
</evidence>
<dbReference type="OrthoDB" id="2595100at2759"/>
<feature type="region of interest" description="Disordered" evidence="1">
    <location>
        <begin position="126"/>
        <end position="155"/>
    </location>
</feature>
<feature type="compositionally biased region" description="Basic and acidic residues" evidence="1">
    <location>
        <begin position="134"/>
        <end position="155"/>
    </location>
</feature>
<dbReference type="PANTHER" id="PTHR33324">
    <property type="entry name" value="EXPRESSED PROTEIN"/>
    <property type="match status" value="1"/>
</dbReference>
<sequence length="155" mass="17191">MDSGTNFTVRSTGGDLLPKPTNQRGESTFTSGGEKAKEVKKRDSWKNGAEERLLQWMETPGNYDKYRSASQVKDDGRTRTSGKTKKAIKKEIVAMLAQCGFIKTTDQVHNKIDNLVSSWKKAHRALGGTGFGSQDEKNLKGIRSSYEKSKVGKMD</sequence>
<evidence type="ECO:0000256" key="1">
    <source>
        <dbReference type="SAM" id="MobiDB-lite"/>
    </source>
</evidence>
<feature type="compositionally biased region" description="Basic and acidic residues" evidence="1">
    <location>
        <begin position="65"/>
        <end position="78"/>
    </location>
</feature>
<keyword evidence="3" id="KW-1185">Reference proteome</keyword>
<dbReference type="PANTHER" id="PTHR33324:SF2">
    <property type="entry name" value="MYB_SANT-LIKE DNA-BINDING DOMAIN-CONTAINING PROTEIN"/>
    <property type="match status" value="1"/>
</dbReference>
<feature type="compositionally biased region" description="Polar residues" evidence="1">
    <location>
        <begin position="20"/>
        <end position="31"/>
    </location>
</feature>
<protein>
    <submittedName>
        <fullName evidence="2">Uncharacterized protein</fullName>
    </submittedName>
</protein>
<reference evidence="2 3" key="1">
    <citation type="journal article" date="2016" name="Nat. Commun.">
        <title>Extremotolerant tardigrade genome and improved radiotolerance of human cultured cells by tardigrade-unique protein.</title>
        <authorList>
            <person name="Hashimoto T."/>
            <person name="Horikawa D.D."/>
            <person name="Saito Y."/>
            <person name="Kuwahara H."/>
            <person name="Kozuka-Hata H."/>
            <person name="Shin-I T."/>
            <person name="Minakuchi Y."/>
            <person name="Ohishi K."/>
            <person name="Motoyama A."/>
            <person name="Aizu T."/>
            <person name="Enomoto A."/>
            <person name="Kondo K."/>
            <person name="Tanaka S."/>
            <person name="Hara Y."/>
            <person name="Koshikawa S."/>
            <person name="Sagara H."/>
            <person name="Miura T."/>
            <person name="Yokobori S."/>
            <person name="Miyagawa K."/>
            <person name="Suzuki Y."/>
            <person name="Kubo T."/>
            <person name="Oyama M."/>
            <person name="Kohara Y."/>
            <person name="Fujiyama A."/>
            <person name="Arakawa K."/>
            <person name="Katayama T."/>
            <person name="Toyoda A."/>
            <person name="Kunieda T."/>
        </authorList>
    </citation>
    <scope>NUCLEOTIDE SEQUENCE [LARGE SCALE GENOMIC DNA]</scope>
    <source>
        <strain evidence="2 3">YOKOZUNA-1</strain>
    </source>
</reference>